<dbReference type="Proteomes" id="UP000663889">
    <property type="component" value="Unassembled WGS sequence"/>
</dbReference>
<organism evidence="2 3">
    <name type="scientific">Rotaria sordida</name>
    <dbReference type="NCBI Taxonomy" id="392033"/>
    <lineage>
        <taxon>Eukaryota</taxon>
        <taxon>Metazoa</taxon>
        <taxon>Spiralia</taxon>
        <taxon>Gnathifera</taxon>
        <taxon>Rotifera</taxon>
        <taxon>Eurotatoria</taxon>
        <taxon>Bdelloidea</taxon>
        <taxon>Philodinida</taxon>
        <taxon>Philodinidae</taxon>
        <taxon>Rotaria</taxon>
    </lineage>
</organism>
<feature type="compositionally biased region" description="Basic and acidic residues" evidence="1">
    <location>
        <begin position="142"/>
        <end position="153"/>
    </location>
</feature>
<dbReference type="EMBL" id="CAJNOU010003991">
    <property type="protein sequence ID" value="CAF1420945.1"/>
    <property type="molecule type" value="Genomic_DNA"/>
</dbReference>
<gene>
    <name evidence="2" type="ORF">SEV965_LOCUS32300</name>
</gene>
<dbReference type="AlphaFoldDB" id="A0A815MI36"/>
<feature type="compositionally biased region" description="Basic and acidic residues" evidence="1">
    <location>
        <begin position="182"/>
        <end position="194"/>
    </location>
</feature>
<feature type="compositionally biased region" description="Acidic residues" evidence="1">
    <location>
        <begin position="160"/>
        <end position="181"/>
    </location>
</feature>
<evidence type="ECO:0000256" key="1">
    <source>
        <dbReference type="SAM" id="MobiDB-lite"/>
    </source>
</evidence>
<accession>A0A815MI36</accession>
<name>A0A815MI36_9BILA</name>
<protein>
    <submittedName>
        <fullName evidence="2">Uncharacterized protein</fullName>
    </submittedName>
</protein>
<feature type="region of interest" description="Disordered" evidence="1">
    <location>
        <begin position="101"/>
        <end position="194"/>
    </location>
</feature>
<reference evidence="2" key="1">
    <citation type="submission" date="2021-02" db="EMBL/GenBank/DDBJ databases">
        <authorList>
            <person name="Nowell W R."/>
        </authorList>
    </citation>
    <scope>NUCLEOTIDE SEQUENCE</scope>
</reference>
<sequence length="194" mass="22429">MARRIRRSSMERLKLYDLDNLKFSSSNRELPPPLPPPRKCRRHPPAASQTFEHYHFLCNMKRHSTDPIYAATPMFTIIPQSTRVKHPRRLLGSRLPSYIIKPISTTSTSPKPENAEINNDTKEEEEEESSDDDYQQNTNDDNNNKRDNDDDNRNSSSSSDNDEGIDDIINNDDDKLDDDDDKDRKGLVEVLLDK</sequence>
<feature type="region of interest" description="Disordered" evidence="1">
    <location>
        <begin position="24"/>
        <end position="45"/>
    </location>
</feature>
<evidence type="ECO:0000313" key="3">
    <source>
        <dbReference type="Proteomes" id="UP000663889"/>
    </source>
</evidence>
<proteinExistence type="predicted"/>
<feature type="compositionally biased region" description="Acidic residues" evidence="1">
    <location>
        <begin position="122"/>
        <end position="134"/>
    </location>
</feature>
<comment type="caution">
    <text evidence="2">The sequence shown here is derived from an EMBL/GenBank/DDBJ whole genome shotgun (WGS) entry which is preliminary data.</text>
</comment>
<evidence type="ECO:0000313" key="2">
    <source>
        <dbReference type="EMBL" id="CAF1420945.1"/>
    </source>
</evidence>